<evidence type="ECO:0000313" key="2">
    <source>
        <dbReference type="EMBL" id="GHE58429.1"/>
    </source>
</evidence>
<keyword evidence="3" id="KW-1185">Reference proteome</keyword>
<dbReference type="AlphaFoldDB" id="A0A919DKX1"/>
<sequence>MLGGTTLIIGQFLLNRTGSISVVIGYVVFQVALTLGCMLLLLKRLNHDERALDEPAPATVAVPA</sequence>
<evidence type="ECO:0000313" key="3">
    <source>
        <dbReference type="Proteomes" id="UP000641386"/>
    </source>
</evidence>
<keyword evidence="1" id="KW-0472">Membrane</keyword>
<keyword evidence="1" id="KW-0812">Transmembrane</keyword>
<dbReference type="RefSeq" id="WP_229903333.1">
    <property type="nucleotide sequence ID" value="NZ_BNBC01000003.1"/>
</dbReference>
<gene>
    <name evidence="2" type="ORF">GCM10014715_09410</name>
</gene>
<dbReference type="Proteomes" id="UP000641386">
    <property type="component" value="Unassembled WGS sequence"/>
</dbReference>
<reference evidence="2" key="1">
    <citation type="journal article" date="2014" name="Int. J. Syst. Evol. Microbiol.">
        <title>Complete genome sequence of Corynebacterium casei LMG S-19264T (=DSM 44701T), isolated from a smear-ripened cheese.</title>
        <authorList>
            <consortium name="US DOE Joint Genome Institute (JGI-PGF)"/>
            <person name="Walter F."/>
            <person name="Albersmeier A."/>
            <person name="Kalinowski J."/>
            <person name="Ruckert C."/>
        </authorList>
    </citation>
    <scope>NUCLEOTIDE SEQUENCE</scope>
    <source>
        <strain evidence="2">JCM 3302</strain>
    </source>
</reference>
<comment type="caution">
    <text evidence="2">The sequence shown here is derived from an EMBL/GenBank/DDBJ whole genome shotgun (WGS) entry which is preliminary data.</text>
</comment>
<evidence type="ECO:0000256" key="1">
    <source>
        <dbReference type="SAM" id="Phobius"/>
    </source>
</evidence>
<name>A0A919DKX1_9ACTN</name>
<accession>A0A919DKX1</accession>
<organism evidence="2 3">
    <name type="scientific">Streptomyces spiralis</name>
    <dbReference type="NCBI Taxonomy" id="66376"/>
    <lineage>
        <taxon>Bacteria</taxon>
        <taxon>Bacillati</taxon>
        <taxon>Actinomycetota</taxon>
        <taxon>Actinomycetes</taxon>
        <taxon>Kitasatosporales</taxon>
        <taxon>Streptomycetaceae</taxon>
        <taxon>Streptomyces</taxon>
    </lineage>
</organism>
<dbReference type="EMBL" id="BNBC01000003">
    <property type="protein sequence ID" value="GHE58429.1"/>
    <property type="molecule type" value="Genomic_DNA"/>
</dbReference>
<reference evidence="2" key="2">
    <citation type="submission" date="2020-09" db="EMBL/GenBank/DDBJ databases">
        <authorList>
            <person name="Sun Q."/>
            <person name="Ohkuma M."/>
        </authorList>
    </citation>
    <scope>NUCLEOTIDE SEQUENCE</scope>
    <source>
        <strain evidence="2">JCM 3302</strain>
    </source>
</reference>
<feature type="transmembrane region" description="Helical" evidence="1">
    <location>
        <begin position="20"/>
        <end position="42"/>
    </location>
</feature>
<proteinExistence type="predicted"/>
<keyword evidence="1" id="KW-1133">Transmembrane helix</keyword>
<protein>
    <submittedName>
        <fullName evidence="2">Uncharacterized protein</fullName>
    </submittedName>
</protein>